<evidence type="ECO:0000256" key="5">
    <source>
        <dbReference type="ARBA" id="ARBA00022833"/>
    </source>
</evidence>
<dbReference type="SUPFAM" id="SSF55486">
    <property type="entry name" value="Metalloproteases ('zincins'), catalytic domain"/>
    <property type="match status" value="1"/>
</dbReference>
<evidence type="ECO:0000259" key="10">
    <source>
        <dbReference type="Pfam" id="PF02868"/>
    </source>
</evidence>
<dbReference type="Gene3D" id="1.10.390.10">
    <property type="entry name" value="Neutral Protease Domain 2"/>
    <property type="match status" value="1"/>
</dbReference>
<evidence type="ECO:0000256" key="6">
    <source>
        <dbReference type="ARBA" id="ARBA00023049"/>
    </source>
</evidence>
<evidence type="ECO:0000259" key="11">
    <source>
        <dbReference type="Pfam" id="PF18962"/>
    </source>
</evidence>
<feature type="domain" description="Peptidase M4" evidence="9">
    <location>
        <begin position="293"/>
        <end position="442"/>
    </location>
</feature>
<evidence type="ECO:0000256" key="1">
    <source>
        <dbReference type="ARBA" id="ARBA00009388"/>
    </source>
</evidence>
<dbReference type="Pfam" id="PF01447">
    <property type="entry name" value="Peptidase_M4"/>
    <property type="match status" value="1"/>
</dbReference>
<dbReference type="PRINTS" id="PR00730">
    <property type="entry name" value="THERMOLYSIN"/>
</dbReference>
<evidence type="ECO:0000256" key="4">
    <source>
        <dbReference type="ARBA" id="ARBA00022801"/>
    </source>
</evidence>
<evidence type="ECO:0000256" key="3">
    <source>
        <dbReference type="ARBA" id="ARBA00022723"/>
    </source>
</evidence>
<keyword evidence="2" id="KW-0645">Protease</keyword>
<evidence type="ECO:0000259" key="9">
    <source>
        <dbReference type="Pfam" id="PF01447"/>
    </source>
</evidence>
<comment type="caution">
    <text evidence="12">The sequence shown here is derived from an EMBL/GenBank/DDBJ whole genome shotgun (WGS) entry which is preliminary data.</text>
</comment>
<dbReference type="InterPro" id="IPR050728">
    <property type="entry name" value="Zinc_Metalloprotease_M4"/>
</dbReference>
<dbReference type="InterPro" id="IPR013783">
    <property type="entry name" value="Ig-like_fold"/>
</dbReference>
<evidence type="ECO:0000313" key="13">
    <source>
        <dbReference type="Proteomes" id="UP000321907"/>
    </source>
</evidence>
<keyword evidence="8" id="KW-0732">Signal</keyword>
<dbReference type="InterPro" id="IPR026444">
    <property type="entry name" value="Secre_tail"/>
</dbReference>
<dbReference type="OrthoDB" id="291295at2"/>
<gene>
    <name evidence="12" type="ORF">FUA23_09930</name>
</gene>
<dbReference type="Gene3D" id="2.60.40.2030">
    <property type="match status" value="1"/>
</dbReference>
<evidence type="ECO:0000256" key="2">
    <source>
        <dbReference type="ARBA" id="ARBA00022670"/>
    </source>
</evidence>
<proteinExistence type="inferred from homology"/>
<evidence type="ECO:0000313" key="12">
    <source>
        <dbReference type="EMBL" id="TXF89514.1"/>
    </source>
</evidence>
<dbReference type="EMBL" id="VOXD01000013">
    <property type="protein sequence ID" value="TXF89514.1"/>
    <property type="molecule type" value="Genomic_DNA"/>
</dbReference>
<sequence length="1285" mass="137939">MSLNLLLSRRSLALLCLLLPLSAFAQFTKSALTARPDISKVEMSPERGTPYVIELVPEKTAATDAAALVTGYFDLQKGADEIRADRATTNKEGITFQLFRRFHQGVQVEHDRYNLLSGPQGPQAITAEHHKILEPLNVRPTLSIDEALLSAKNYVGAEQYAWEQVEEDYLRHVWAPPIMEQISAELEEVRPGGELTIVDNYSTDNYDPDLAWKFNLYASKPLSRAWVYVNAHTGEIMLYDRIIKHASQPTTVTTRYAGDRSIMIDLESSGLDPNSGLPLTDSRSAGGGLLLASGPMYVLRDDTRGDGLETYDMNGLGGAPISLAALYTQSKAFTDDDTNWTLAEHKRGGTVNEAENDDVAWDAHWGTQMVYDYWLDVHGRASYDDNDIAIKSFLHYGVAYDNAFWNGTAMTYGDGSSQGGTQAGFAPLMSLDVCGHEIGHAICTFTADLVYASESGAMNEGFSDIWGAAIEAYVFREVDATLANRMAPYGIGEQIDERDNGIQYPDAGWQALRYMDDPNKAGDPDTYGGANWQNPDCEPSLANDQCGVHTNSGVLNKWYYILTNGESATNDKGDAYSVVGVDFEVSEKIAYGTELMLTPNATFAEARAASIAYVRTLPSGEGGGACGNLEEQVTNSWYGVGVGPAFVCGVTAGFTLDESSVGELVSDNNDCDASKAFTVEAAINASGTVAVSGTATEGEDFTISNPNYTVGPSGFGSHEFIVNIIDDARIEGDETIILSIGSLTHTITLIDNDIQLSVGNGEVTLLDGSTPNEDWTTIALLEGPNDFFKTADGGTVGIDGTGGVAPVYNGNSAADDLILSTPLIDARGLRQLNVSFDWTAGGETDVPSDVQAGPNGIPVPVATPLDYGNLAYSFDGTTWTDFTEFQTFNGILLTIATGSFDEQLPDFLQGTQFYLGFRWRNDPLVGGLYSFSFTDPLITATGTGIATTTTSIEDDFKGGDEIFFLTPTGDEVIARIENTGASDFGCTTVEITTDGGGHTAMFPDGDYFSKTISVTPTTNDPSGTYAISLYFTDAEIAAYLAESDNELGDLVLFKTAGPLADAMPGDVETGENLTQTTVPGGVYFSADFSSGFSSFAFGKPASSALPTDLLSFNAQAVGKVVILDWATAREENNDGFSVERAMVGNNTFSSLGWVPAASGRSGAGSYQFTDPTAQPGQSYHYRLKQQDLDGTFTYSDIRQVTLAAGTESVSIFPNPTSNKIRVSWSGTDQLEGTTLSLIDATGKTLETQTAIEGQEMDLSGRPSGLYFIRVRKADGTTSAHRLLKQ</sequence>
<dbReference type="NCBIfam" id="TIGR04183">
    <property type="entry name" value="Por_Secre_tail"/>
    <property type="match status" value="1"/>
</dbReference>
<dbReference type="InterPro" id="IPR013856">
    <property type="entry name" value="Peptidase_M4_domain"/>
</dbReference>
<dbReference type="InterPro" id="IPR038081">
    <property type="entry name" value="CalX-like_sf"/>
</dbReference>
<feature type="active site" evidence="7">
    <location>
        <position position="437"/>
    </location>
</feature>
<feature type="active site" description="Proton donor" evidence="7">
    <location>
        <position position="549"/>
    </location>
</feature>
<evidence type="ECO:0000256" key="7">
    <source>
        <dbReference type="PIRSR" id="PIRSR623612-1"/>
    </source>
</evidence>
<dbReference type="Pfam" id="PF18962">
    <property type="entry name" value="Por_Secre_tail"/>
    <property type="match status" value="1"/>
</dbReference>
<dbReference type="GO" id="GO:0004222">
    <property type="term" value="F:metalloendopeptidase activity"/>
    <property type="evidence" value="ECO:0007669"/>
    <property type="project" value="InterPro"/>
</dbReference>
<feature type="domain" description="Peptidase M4 C-terminal" evidence="10">
    <location>
        <begin position="447"/>
        <end position="642"/>
    </location>
</feature>
<dbReference type="GO" id="GO:0006508">
    <property type="term" value="P:proteolysis"/>
    <property type="evidence" value="ECO:0007669"/>
    <property type="project" value="UniProtKB-KW"/>
</dbReference>
<comment type="similarity">
    <text evidence="1">Belongs to the peptidase M4 family.</text>
</comment>
<feature type="domain" description="Secretion system C-terminal sorting" evidence="11">
    <location>
        <begin position="1211"/>
        <end position="1278"/>
    </location>
</feature>
<keyword evidence="5" id="KW-0862">Zinc</keyword>
<dbReference type="PANTHER" id="PTHR33794">
    <property type="entry name" value="BACILLOLYSIN"/>
    <property type="match status" value="1"/>
</dbReference>
<keyword evidence="4" id="KW-0378">Hydrolase</keyword>
<dbReference type="InterPro" id="IPR027268">
    <property type="entry name" value="Peptidase_M4/M1_CTD_sf"/>
</dbReference>
<feature type="signal peptide" evidence="8">
    <location>
        <begin position="1"/>
        <end position="25"/>
    </location>
</feature>
<dbReference type="Proteomes" id="UP000321907">
    <property type="component" value="Unassembled WGS sequence"/>
</dbReference>
<accession>A0A5C7FGM3</accession>
<feature type="chain" id="PRO_5022987048" evidence="8">
    <location>
        <begin position="26"/>
        <end position="1285"/>
    </location>
</feature>
<name>A0A5C7FGM3_9BACT</name>
<dbReference type="CDD" id="cd09597">
    <property type="entry name" value="M4_TLP"/>
    <property type="match status" value="1"/>
</dbReference>
<keyword evidence="13" id="KW-1185">Reference proteome</keyword>
<dbReference type="Gene3D" id="3.10.170.10">
    <property type="match status" value="1"/>
</dbReference>
<dbReference type="SUPFAM" id="SSF141072">
    <property type="entry name" value="CalX-like"/>
    <property type="match status" value="1"/>
</dbReference>
<dbReference type="Pfam" id="PF02868">
    <property type="entry name" value="Peptidase_M4_C"/>
    <property type="match status" value="1"/>
</dbReference>
<dbReference type="RefSeq" id="WP_147930588.1">
    <property type="nucleotide sequence ID" value="NZ_VOXD01000013.1"/>
</dbReference>
<evidence type="ECO:0000256" key="8">
    <source>
        <dbReference type="SAM" id="SignalP"/>
    </source>
</evidence>
<dbReference type="InterPro" id="IPR023612">
    <property type="entry name" value="Peptidase_M4"/>
</dbReference>
<protein>
    <submittedName>
        <fullName evidence="12">T9SS type A sorting domain-containing protein</fullName>
    </submittedName>
</protein>
<dbReference type="PANTHER" id="PTHR33794:SF1">
    <property type="entry name" value="BACILLOLYSIN"/>
    <property type="match status" value="1"/>
</dbReference>
<dbReference type="Gene3D" id="2.60.40.10">
    <property type="entry name" value="Immunoglobulins"/>
    <property type="match status" value="1"/>
</dbReference>
<keyword evidence="3" id="KW-0479">Metal-binding</keyword>
<dbReference type="InterPro" id="IPR001570">
    <property type="entry name" value="Peptidase_M4_C_domain"/>
</dbReference>
<organism evidence="12 13">
    <name type="scientific">Neolewinella aurantiaca</name>
    <dbReference type="NCBI Taxonomy" id="2602767"/>
    <lineage>
        <taxon>Bacteria</taxon>
        <taxon>Pseudomonadati</taxon>
        <taxon>Bacteroidota</taxon>
        <taxon>Saprospiria</taxon>
        <taxon>Saprospirales</taxon>
        <taxon>Lewinellaceae</taxon>
        <taxon>Neolewinella</taxon>
    </lineage>
</organism>
<reference evidence="12 13" key="1">
    <citation type="submission" date="2019-08" db="EMBL/GenBank/DDBJ databases">
        <title>Lewinella sp. strain SSH13 Genome sequencing and assembly.</title>
        <authorList>
            <person name="Kim I."/>
        </authorList>
    </citation>
    <scope>NUCLEOTIDE SEQUENCE [LARGE SCALE GENOMIC DNA]</scope>
    <source>
        <strain evidence="12 13">SSH13</strain>
    </source>
</reference>
<keyword evidence="6" id="KW-0482">Metalloprotease</keyword>
<dbReference type="GO" id="GO:0046872">
    <property type="term" value="F:metal ion binding"/>
    <property type="evidence" value="ECO:0007669"/>
    <property type="project" value="UniProtKB-KW"/>
</dbReference>